<protein>
    <recommendedName>
        <fullName evidence="4">Ricin B lectin domain-containing protein</fullName>
    </recommendedName>
</protein>
<accession>A0A1Q9LIK7</accession>
<comment type="caution">
    <text evidence="2">The sequence shown here is derived from an EMBL/GenBank/DDBJ whole genome shotgun (WGS) entry which is preliminary data.</text>
</comment>
<proteinExistence type="predicted"/>
<dbReference type="RefSeq" id="WP_075976214.1">
    <property type="nucleotide sequence ID" value="NZ_MKQR01000018.1"/>
</dbReference>
<sequence length="186" mass="19860">MIRSVKRVAVALVAAAAGVVGLAAPASATWTDSAGPGLPPAGQYSNHVVCTQARGVNGTWGRWKCGQHTETGWDQSVDPMVYGQGGKVRGLRFKQWGLPLLCVDALVGGLGWRGAQCGGENQVFEVGSPDNSHYVNGLSIANYHPSDVISFEATRYDGYQVEHTLIGPESWYLFDLGGPLKGFWIL</sequence>
<organism evidence="2 3">
    <name type="scientific">Actinokineospora bangkokensis</name>
    <dbReference type="NCBI Taxonomy" id="1193682"/>
    <lineage>
        <taxon>Bacteria</taxon>
        <taxon>Bacillati</taxon>
        <taxon>Actinomycetota</taxon>
        <taxon>Actinomycetes</taxon>
        <taxon>Pseudonocardiales</taxon>
        <taxon>Pseudonocardiaceae</taxon>
        <taxon>Actinokineospora</taxon>
    </lineage>
</organism>
<reference evidence="2 3" key="1">
    <citation type="submission" date="2016-10" db="EMBL/GenBank/DDBJ databases">
        <title>The Draft Genome Sequence of Actinokineospora bangkokensis 44EHWT reveals the biosynthetic pathway of antifungal compounds Thailandins with unusual extender unit butylmalonyl-CoA.</title>
        <authorList>
            <person name="Greule A."/>
            <person name="Intra B."/>
            <person name="Flemming S."/>
            <person name="Rommel M.G."/>
            <person name="Panbangred W."/>
            <person name="Bechthold A."/>
        </authorList>
    </citation>
    <scope>NUCLEOTIDE SEQUENCE [LARGE SCALE GENOMIC DNA]</scope>
    <source>
        <strain evidence="2 3">44EHW</strain>
    </source>
</reference>
<feature type="signal peptide" evidence="1">
    <location>
        <begin position="1"/>
        <end position="28"/>
    </location>
</feature>
<dbReference type="EMBL" id="MKQR01000018">
    <property type="protein sequence ID" value="OLR91809.1"/>
    <property type="molecule type" value="Genomic_DNA"/>
</dbReference>
<keyword evidence="3" id="KW-1185">Reference proteome</keyword>
<evidence type="ECO:0000313" key="3">
    <source>
        <dbReference type="Proteomes" id="UP000186040"/>
    </source>
</evidence>
<feature type="chain" id="PRO_5012480718" description="Ricin B lectin domain-containing protein" evidence="1">
    <location>
        <begin position="29"/>
        <end position="186"/>
    </location>
</feature>
<evidence type="ECO:0000256" key="1">
    <source>
        <dbReference type="SAM" id="SignalP"/>
    </source>
</evidence>
<dbReference type="AlphaFoldDB" id="A0A1Q9LIK7"/>
<keyword evidence="1" id="KW-0732">Signal</keyword>
<dbReference type="STRING" id="1193682.BJP25_23500"/>
<name>A0A1Q9LIK7_9PSEU</name>
<dbReference type="OrthoDB" id="3704997at2"/>
<gene>
    <name evidence="2" type="ORF">BJP25_23500</name>
</gene>
<dbReference type="Proteomes" id="UP000186040">
    <property type="component" value="Unassembled WGS sequence"/>
</dbReference>
<evidence type="ECO:0008006" key="4">
    <source>
        <dbReference type="Google" id="ProtNLM"/>
    </source>
</evidence>
<evidence type="ECO:0000313" key="2">
    <source>
        <dbReference type="EMBL" id="OLR91809.1"/>
    </source>
</evidence>